<feature type="transmembrane region" description="Helical" evidence="2">
    <location>
        <begin position="193"/>
        <end position="214"/>
    </location>
</feature>
<evidence type="ECO:0000256" key="1">
    <source>
        <dbReference type="SAM" id="MobiDB-lite"/>
    </source>
</evidence>
<protein>
    <submittedName>
        <fullName evidence="3">Uncharacterized protein</fullName>
    </submittedName>
</protein>
<feature type="compositionally biased region" description="Gly residues" evidence="1">
    <location>
        <begin position="68"/>
        <end position="81"/>
    </location>
</feature>
<dbReference type="KEGG" id="achi:CDG60_06170"/>
<dbReference type="AlphaFoldDB" id="A0A3B7LW39"/>
<keyword evidence="2" id="KW-0472">Membrane</keyword>
<evidence type="ECO:0000313" key="3">
    <source>
        <dbReference type="EMBL" id="AXY56194.1"/>
    </source>
</evidence>
<feature type="region of interest" description="Disordered" evidence="1">
    <location>
        <begin position="64"/>
        <end position="83"/>
    </location>
</feature>
<accession>A0A3B7LW39</accession>
<gene>
    <name evidence="3" type="ORF">CDG60_06170</name>
</gene>
<name>A0A3B7LW39_9GAMM</name>
<organism evidence="3 4">
    <name type="scientific">Acinetobacter chinensis</name>
    <dbReference type="NCBI Taxonomy" id="2004650"/>
    <lineage>
        <taxon>Bacteria</taxon>
        <taxon>Pseudomonadati</taxon>
        <taxon>Pseudomonadota</taxon>
        <taxon>Gammaproteobacteria</taxon>
        <taxon>Moraxellales</taxon>
        <taxon>Moraxellaceae</taxon>
        <taxon>Acinetobacter</taxon>
    </lineage>
</organism>
<sequence length="225" mass="24541">MNTISRKIDVSNENLKDINKSTESIDSKMTTSNNRLSEISSDTARINDSLNAISDLLTSIKNNTAAGSGSGGNGTGNGDGSGTSLNRCKETDFTDDNLSDLFAPGECRGEYHKALNDINKKMDDQAEFDKKYMEWLQSDGKVKSDNDSVFKEQDAGALSNMLDGSLFGSSNAQCPAPWVVQTKLGSITLTFKYICQFAVQIHFVFIFIGTFFGIREFLSYGVTGK</sequence>
<proteinExistence type="predicted"/>
<dbReference type="Proteomes" id="UP000263753">
    <property type="component" value="Chromosome"/>
</dbReference>
<evidence type="ECO:0000256" key="2">
    <source>
        <dbReference type="SAM" id="Phobius"/>
    </source>
</evidence>
<keyword evidence="2" id="KW-0812">Transmembrane</keyword>
<keyword evidence="2" id="KW-1133">Transmembrane helix</keyword>
<evidence type="ECO:0000313" key="4">
    <source>
        <dbReference type="Proteomes" id="UP000263753"/>
    </source>
</evidence>
<reference evidence="4" key="1">
    <citation type="submission" date="2018-09" db="EMBL/GenBank/DDBJ databases">
        <title>The complete genome of Acinetobacter sp. strain WCHAc010005.</title>
        <authorList>
            <person name="Hu Y."/>
            <person name="Long H."/>
            <person name="Feng Y."/>
            <person name="Zong Z."/>
        </authorList>
    </citation>
    <scope>NUCLEOTIDE SEQUENCE [LARGE SCALE GENOMIC DNA]</scope>
    <source>
        <strain evidence="4">WCHAc010005</strain>
    </source>
</reference>
<dbReference type="EMBL" id="CP032134">
    <property type="protein sequence ID" value="AXY56194.1"/>
    <property type="molecule type" value="Genomic_DNA"/>
</dbReference>